<feature type="domain" description="N-acetyltransferase" evidence="1">
    <location>
        <begin position="7"/>
        <end position="162"/>
    </location>
</feature>
<dbReference type="InterPro" id="IPR000182">
    <property type="entry name" value="GNAT_dom"/>
</dbReference>
<dbReference type="Proteomes" id="UP001210678">
    <property type="component" value="Unassembled WGS sequence"/>
</dbReference>
<organism evidence="2 3">
    <name type="scientific">Vibrio algarum</name>
    <dbReference type="NCBI Taxonomy" id="3020714"/>
    <lineage>
        <taxon>Bacteria</taxon>
        <taxon>Pseudomonadati</taxon>
        <taxon>Pseudomonadota</taxon>
        <taxon>Gammaproteobacteria</taxon>
        <taxon>Vibrionales</taxon>
        <taxon>Vibrionaceae</taxon>
        <taxon>Vibrio</taxon>
    </lineage>
</organism>
<gene>
    <name evidence="2" type="ORF">PGX00_16095</name>
</gene>
<dbReference type="PANTHER" id="PTHR43792">
    <property type="entry name" value="GNAT FAMILY, PUTATIVE (AFU_ORTHOLOGUE AFUA_3G00765)-RELATED-RELATED"/>
    <property type="match status" value="1"/>
</dbReference>
<dbReference type="SUPFAM" id="SSF55729">
    <property type="entry name" value="Acyl-CoA N-acyltransferases (Nat)"/>
    <property type="match status" value="1"/>
</dbReference>
<dbReference type="InterPro" id="IPR016181">
    <property type="entry name" value="Acyl_CoA_acyltransferase"/>
</dbReference>
<reference evidence="2 3" key="1">
    <citation type="submission" date="2023-01" db="EMBL/GenBank/DDBJ databases">
        <title>Vibrio sp. KJ40-1 sp.nov, isolated from marine algae.</title>
        <authorList>
            <person name="Butt M."/>
            <person name="Kim J.M.J."/>
            <person name="Jeon C.O.C."/>
        </authorList>
    </citation>
    <scope>NUCLEOTIDE SEQUENCE [LARGE SCALE GENOMIC DNA]</scope>
    <source>
        <strain evidence="2 3">KJ40-1</strain>
    </source>
</reference>
<proteinExistence type="predicted"/>
<dbReference type="PANTHER" id="PTHR43792:SF1">
    <property type="entry name" value="N-ACETYLTRANSFERASE DOMAIN-CONTAINING PROTEIN"/>
    <property type="match status" value="1"/>
</dbReference>
<dbReference type="PROSITE" id="PS51186">
    <property type="entry name" value="GNAT"/>
    <property type="match status" value="1"/>
</dbReference>
<protein>
    <submittedName>
        <fullName evidence="2">GNAT family N-acetyltransferase</fullName>
    </submittedName>
</protein>
<keyword evidence="3" id="KW-1185">Reference proteome</keyword>
<dbReference type="EMBL" id="JAQLOI010000003">
    <property type="protein sequence ID" value="MDB1125080.1"/>
    <property type="molecule type" value="Genomic_DNA"/>
</dbReference>
<dbReference type="InterPro" id="IPR051531">
    <property type="entry name" value="N-acetyltransferase"/>
</dbReference>
<evidence type="ECO:0000259" key="1">
    <source>
        <dbReference type="PROSITE" id="PS51186"/>
    </source>
</evidence>
<dbReference type="Pfam" id="PF13302">
    <property type="entry name" value="Acetyltransf_3"/>
    <property type="match status" value="1"/>
</dbReference>
<comment type="caution">
    <text evidence="2">The sequence shown here is derived from an EMBL/GenBank/DDBJ whole genome shotgun (WGS) entry which is preliminary data.</text>
</comment>
<evidence type="ECO:0000313" key="3">
    <source>
        <dbReference type="Proteomes" id="UP001210678"/>
    </source>
</evidence>
<dbReference type="RefSeq" id="WP_272138461.1">
    <property type="nucleotide sequence ID" value="NZ_JAQLOI010000003.1"/>
</dbReference>
<name>A0ABT4YUE4_9VIBR</name>
<evidence type="ECO:0000313" key="2">
    <source>
        <dbReference type="EMBL" id="MDB1125080.1"/>
    </source>
</evidence>
<dbReference type="Gene3D" id="3.40.630.30">
    <property type="match status" value="1"/>
</dbReference>
<sequence>MIKTERLLLTPVTEQDLDIYTQLLTCPETTRYLPGGKPFGLDYIEKYIPQKIAHWDKGFGTCIVSLIDEPSVKIGYAGVELIPEINLCDIRYAILPKYQGQGYAFEAAKAVIDFVLENELVTEVYGVAVTENQASVQLLYKLGMRESSVRLYDSNDLITLST</sequence>
<accession>A0ABT4YUE4</accession>